<dbReference type="SUPFAM" id="SSF47473">
    <property type="entry name" value="EF-hand"/>
    <property type="match status" value="1"/>
</dbReference>
<feature type="domain" description="S100/CaBP-9k-type calcium binding subdomain" evidence="1">
    <location>
        <begin position="6"/>
        <end position="45"/>
    </location>
</feature>
<dbReference type="GeneID" id="103266291"/>
<dbReference type="GO" id="GO:0043542">
    <property type="term" value="P:endothelial cell migration"/>
    <property type="evidence" value="ECO:0007669"/>
    <property type="project" value="TreeGrafter"/>
</dbReference>
<evidence type="ECO:0000313" key="2">
    <source>
        <dbReference type="Proteomes" id="UP000189704"/>
    </source>
</evidence>
<dbReference type="AlphaFoldDB" id="A0A1U7U066"/>
<keyword evidence="2" id="KW-1185">Reference proteome</keyword>
<dbReference type="GO" id="GO:0048306">
    <property type="term" value="F:calcium-dependent protein binding"/>
    <property type="evidence" value="ECO:0007669"/>
    <property type="project" value="TreeGrafter"/>
</dbReference>
<dbReference type="SMART" id="SM01394">
    <property type="entry name" value="S_100"/>
    <property type="match status" value="1"/>
</dbReference>
<organism evidence="2 3">
    <name type="scientific">Carlito syrichta</name>
    <name type="common">Philippine tarsier</name>
    <name type="synonym">Tarsius syrichta</name>
    <dbReference type="NCBI Taxonomy" id="1868482"/>
    <lineage>
        <taxon>Eukaryota</taxon>
        <taxon>Metazoa</taxon>
        <taxon>Chordata</taxon>
        <taxon>Craniata</taxon>
        <taxon>Vertebrata</taxon>
        <taxon>Euteleostomi</taxon>
        <taxon>Mammalia</taxon>
        <taxon>Eutheria</taxon>
        <taxon>Euarchontoglires</taxon>
        <taxon>Primates</taxon>
        <taxon>Haplorrhini</taxon>
        <taxon>Tarsiiformes</taxon>
        <taxon>Tarsiidae</taxon>
        <taxon>Carlito</taxon>
    </lineage>
</organism>
<gene>
    <name evidence="3" type="primary">LOC103266291</name>
</gene>
<name>A0A1U7U066_CARSF</name>
<sequence length="99" mass="11060">MSLTQAEKSMIGMIDLFHKYAGRDDTIDKPGLLTMMKENFPNFLSACEKKGTDYLGNMFEKKENNKRIGFSEFLSLLGDMATKYHNQSHGAEPCSGGSL</sequence>
<dbReference type="Gene3D" id="1.10.238.10">
    <property type="entry name" value="EF-hand"/>
    <property type="match status" value="1"/>
</dbReference>
<dbReference type="GO" id="GO:0005509">
    <property type="term" value="F:calcium ion binding"/>
    <property type="evidence" value="ECO:0007669"/>
    <property type="project" value="TreeGrafter"/>
</dbReference>
<dbReference type="PANTHER" id="PTHR11639:SF67">
    <property type="entry name" value="PROTEIN S100-A7-LIKE 2"/>
    <property type="match status" value="1"/>
</dbReference>
<dbReference type="GO" id="GO:0070062">
    <property type="term" value="C:extracellular exosome"/>
    <property type="evidence" value="ECO:0007669"/>
    <property type="project" value="TreeGrafter"/>
</dbReference>
<dbReference type="KEGG" id="csyr:103266291"/>
<dbReference type="InterPro" id="IPR013787">
    <property type="entry name" value="S100_Ca-bd_sub"/>
</dbReference>
<dbReference type="Proteomes" id="UP000189704">
    <property type="component" value="Unplaced"/>
</dbReference>
<dbReference type="Pfam" id="PF01023">
    <property type="entry name" value="S_100"/>
    <property type="match status" value="1"/>
</dbReference>
<evidence type="ECO:0000313" key="3">
    <source>
        <dbReference type="RefSeq" id="XP_008062098.1"/>
    </source>
</evidence>
<dbReference type="RefSeq" id="XP_008062098.1">
    <property type="nucleotide sequence ID" value="XM_008063907.1"/>
</dbReference>
<dbReference type="OrthoDB" id="9450914at2759"/>
<reference evidence="3" key="1">
    <citation type="submission" date="2025-08" db="UniProtKB">
        <authorList>
            <consortium name="RefSeq"/>
        </authorList>
    </citation>
    <scope>IDENTIFICATION</scope>
</reference>
<dbReference type="PANTHER" id="PTHR11639">
    <property type="entry name" value="S100 CALCIUM-BINDING PROTEIN"/>
    <property type="match status" value="1"/>
</dbReference>
<dbReference type="GO" id="GO:0005737">
    <property type="term" value="C:cytoplasm"/>
    <property type="evidence" value="ECO:0007669"/>
    <property type="project" value="TreeGrafter"/>
</dbReference>
<proteinExistence type="predicted"/>
<protein>
    <submittedName>
        <fullName evidence="3">Protein S100-A7-like</fullName>
    </submittedName>
</protein>
<dbReference type="GO" id="GO:0046914">
    <property type="term" value="F:transition metal ion binding"/>
    <property type="evidence" value="ECO:0007669"/>
    <property type="project" value="InterPro"/>
</dbReference>
<dbReference type="InterPro" id="IPR011992">
    <property type="entry name" value="EF-hand-dom_pair"/>
</dbReference>
<dbReference type="InterPro" id="IPR034325">
    <property type="entry name" value="S-100_dom"/>
</dbReference>
<accession>A0A1U7U066</accession>
<dbReference type="CDD" id="cd00213">
    <property type="entry name" value="S-100"/>
    <property type="match status" value="1"/>
</dbReference>
<evidence type="ECO:0000259" key="1">
    <source>
        <dbReference type="SMART" id="SM01394"/>
    </source>
</evidence>